<evidence type="ECO:0000313" key="3">
    <source>
        <dbReference type="Proteomes" id="UP000014627"/>
    </source>
</evidence>
<comment type="caution">
    <text evidence="2">The sequence shown here is derived from an EMBL/GenBank/DDBJ whole genome shotgun (WGS) entry which is preliminary data.</text>
</comment>
<reference evidence="2 3" key="1">
    <citation type="submission" date="2013-04" db="EMBL/GenBank/DDBJ databases">
        <title>Genome sequence of Chlamydia psittaci 99DC5.</title>
        <authorList>
            <person name="Huot-Creasy H."/>
            <person name="McCracken C.L."/>
            <person name="Humphries M."/>
            <person name="Sachse K."/>
            <person name="Laroucau K."/>
            <person name="Bavoil P."/>
            <person name="Myers G.S."/>
        </authorList>
    </citation>
    <scope>NUCLEOTIDE SEQUENCE [LARGE SCALE GENOMIC DNA]</scope>
    <source>
        <strain evidence="2 3">99DC5</strain>
    </source>
</reference>
<organism evidence="2 3">
    <name type="scientific">Chlamydia psittaci 99DC5</name>
    <dbReference type="NCBI Taxonomy" id="1112251"/>
    <lineage>
        <taxon>Bacteria</taxon>
        <taxon>Pseudomonadati</taxon>
        <taxon>Chlamydiota</taxon>
        <taxon>Chlamydiia</taxon>
        <taxon>Chlamydiales</taxon>
        <taxon>Chlamydiaceae</taxon>
        <taxon>Chlamydia/Chlamydophila group</taxon>
        <taxon>Chlamydia</taxon>
    </lineage>
</organism>
<protein>
    <submittedName>
        <fullName evidence="2">IncA family protein</fullName>
    </submittedName>
</protein>
<feature type="transmembrane region" description="Helical" evidence="1">
    <location>
        <begin position="33"/>
        <end position="53"/>
    </location>
</feature>
<feature type="transmembrane region" description="Helical" evidence="1">
    <location>
        <begin position="60"/>
        <end position="81"/>
    </location>
</feature>
<evidence type="ECO:0000313" key="2">
    <source>
        <dbReference type="EMBL" id="EPJ28623.1"/>
    </source>
</evidence>
<accession>A0ABN0MQ94</accession>
<gene>
    <name evidence="2" type="ORF">CP99DC5_0188</name>
</gene>
<evidence type="ECO:0000256" key="1">
    <source>
        <dbReference type="SAM" id="Phobius"/>
    </source>
</evidence>
<keyword evidence="1" id="KW-1133">Transmembrane helix</keyword>
<keyword evidence="3" id="KW-1185">Reference proteome</keyword>
<dbReference type="Proteomes" id="UP000014627">
    <property type="component" value="Unassembled WGS sequence"/>
</dbReference>
<keyword evidence="1" id="KW-0472">Membrane</keyword>
<proteinExistence type="predicted"/>
<sequence length="479" mass="54506">MKCVSPCFYLKSENSEDRCCNFSDSRVHVLTTIISLIASLLIITGAIAAVVLFGTQLGVLYSTVIIGISVAIGVLLFSASLKCFSCHAVISQSQRFSEDTPRSHIHDSRPSEAPALTEESIDAIERELRTLMSEHEQERLNHQYFVSQRDLAKISMDSAREEFDNAYTDFQRFQELLIVGDCGNLGSDCQESLSRLREKSLNYARSLQCYEDLLQQLHSHQDLIDFRKIAPVHEKVRILLQARDEAQTRIRSLEDALSLRNRDFAALSSMESDLQSSIEKLQNTQTVNQGTIRALQMRLEEVGQNRDSLAEAPFLVIGGGAEEHIRETLLSGNALNVHALEEENQKLKRTLALYYRIMERVETRFGSQYHSMLMENSMSPSFLILEESEEYTREEVGAMIASYFDHERESQQKELLRLRELTSQQTQEIANLRSEFSRLGNTVFEGTNLDTIDMSLEEDTVHNIVTAEDHFSDRGESRE</sequence>
<keyword evidence="1" id="KW-0812">Transmembrane</keyword>
<name>A0ABN0MQ94_CHLPS</name>
<dbReference type="RefSeq" id="WP_015386217.1">
    <property type="nucleotide sequence ID" value="NZ_KE356190.1"/>
</dbReference>
<dbReference type="EMBL" id="ATLC01000044">
    <property type="protein sequence ID" value="EPJ28623.1"/>
    <property type="molecule type" value="Genomic_DNA"/>
</dbReference>